<feature type="transmembrane region" description="Helical" evidence="1">
    <location>
        <begin position="93"/>
        <end position="110"/>
    </location>
</feature>
<dbReference type="Proteomes" id="UP001241110">
    <property type="component" value="Unassembled WGS sequence"/>
</dbReference>
<keyword evidence="1" id="KW-1133">Transmembrane helix</keyword>
<reference evidence="2" key="1">
    <citation type="submission" date="2023-05" db="EMBL/GenBank/DDBJ databases">
        <authorList>
            <person name="Zhang X."/>
        </authorList>
    </citation>
    <scope>NUCLEOTIDE SEQUENCE</scope>
    <source>
        <strain evidence="2">YF14B1</strain>
    </source>
</reference>
<accession>A0AAE3U4C3</accession>
<keyword evidence="1" id="KW-0812">Transmembrane</keyword>
<evidence type="ECO:0000256" key="1">
    <source>
        <dbReference type="SAM" id="Phobius"/>
    </source>
</evidence>
<feature type="transmembrane region" description="Helical" evidence="1">
    <location>
        <begin position="37"/>
        <end position="57"/>
    </location>
</feature>
<comment type="caution">
    <text evidence="2">The sequence shown here is derived from an EMBL/GenBank/DDBJ whole genome shotgun (WGS) entry which is preliminary data.</text>
</comment>
<keyword evidence="1" id="KW-0472">Membrane</keyword>
<dbReference type="AlphaFoldDB" id="A0AAE3U4C3"/>
<feature type="transmembrane region" description="Helical" evidence="1">
    <location>
        <begin position="9"/>
        <end position="31"/>
    </location>
</feature>
<dbReference type="RefSeq" id="WP_313974982.1">
    <property type="nucleotide sequence ID" value="NZ_JASJOS010000001.1"/>
</dbReference>
<proteinExistence type="predicted"/>
<evidence type="ECO:0000313" key="3">
    <source>
        <dbReference type="Proteomes" id="UP001241110"/>
    </source>
</evidence>
<name>A0AAE3U4C3_9BACT</name>
<gene>
    <name evidence="2" type="ORF">QNI16_01245</name>
</gene>
<feature type="transmembrane region" description="Helical" evidence="1">
    <location>
        <begin position="69"/>
        <end position="87"/>
    </location>
</feature>
<sequence length="184" mass="21431">MNKHNYQKLLVYIHFILLILLVADVFLIVVFDMSYCTYWLDRVIAFGWLMSGLLIFIFYRRKGKLWSKLYYGTFLFYPITCALAFFIDRVFFTIIASPLITILLIPDVYYSDSKYEIRGNSGIMTSKQLILIEKRTLVEKLIGTESLTETPAKYSNLKIIKETTDEIESLVGDGKTQSVILFQK</sequence>
<protein>
    <submittedName>
        <fullName evidence="2">Uncharacterized protein</fullName>
    </submittedName>
</protein>
<evidence type="ECO:0000313" key="2">
    <source>
        <dbReference type="EMBL" id="MDJ1479086.1"/>
    </source>
</evidence>
<dbReference type="EMBL" id="JASJOS010000001">
    <property type="protein sequence ID" value="MDJ1479086.1"/>
    <property type="molecule type" value="Genomic_DNA"/>
</dbReference>
<organism evidence="2 3">
    <name type="scientific">Xanthocytophaga flava</name>
    <dbReference type="NCBI Taxonomy" id="3048013"/>
    <lineage>
        <taxon>Bacteria</taxon>
        <taxon>Pseudomonadati</taxon>
        <taxon>Bacteroidota</taxon>
        <taxon>Cytophagia</taxon>
        <taxon>Cytophagales</taxon>
        <taxon>Rhodocytophagaceae</taxon>
        <taxon>Xanthocytophaga</taxon>
    </lineage>
</organism>